<keyword evidence="1" id="KW-1133">Transmembrane helix</keyword>
<feature type="transmembrane region" description="Helical" evidence="1">
    <location>
        <begin position="35"/>
        <end position="57"/>
    </location>
</feature>
<dbReference type="InterPro" id="IPR036282">
    <property type="entry name" value="Glutathione-S-Trfase_C_sf"/>
</dbReference>
<dbReference type="PROSITE" id="PS50405">
    <property type="entry name" value="GST_CTER"/>
    <property type="match status" value="1"/>
</dbReference>
<protein>
    <recommendedName>
        <fullName evidence="2">GST C-terminal domain-containing protein</fullName>
    </recommendedName>
</protein>
<dbReference type="InterPro" id="IPR010987">
    <property type="entry name" value="Glutathione-S-Trfase_C-like"/>
</dbReference>
<accession>A0ABD0SL55</accession>
<dbReference type="EMBL" id="JBEDNZ010000019">
    <property type="protein sequence ID" value="KAL0820567.1"/>
    <property type="molecule type" value="Genomic_DNA"/>
</dbReference>
<evidence type="ECO:0000259" key="2">
    <source>
        <dbReference type="PROSITE" id="PS50405"/>
    </source>
</evidence>
<name>A0ABD0SL55_LOXSC</name>
<keyword evidence="1" id="KW-0812">Transmembrane</keyword>
<evidence type="ECO:0000313" key="4">
    <source>
        <dbReference type="Proteomes" id="UP001549921"/>
    </source>
</evidence>
<dbReference type="GO" id="GO:0032991">
    <property type="term" value="C:protein-containing complex"/>
    <property type="evidence" value="ECO:0007669"/>
    <property type="project" value="UniProtKB-ARBA"/>
</dbReference>
<proteinExistence type="predicted"/>
<comment type="caution">
    <text evidence="3">The sequence shown here is derived from an EMBL/GenBank/DDBJ whole genome shotgun (WGS) entry which is preliminary data.</text>
</comment>
<reference evidence="3 4" key="1">
    <citation type="submission" date="2024-06" db="EMBL/GenBank/DDBJ databases">
        <title>A chromosome-level genome assembly of beet webworm, Loxostege sticticalis.</title>
        <authorList>
            <person name="Zhang Y."/>
        </authorList>
    </citation>
    <scope>NUCLEOTIDE SEQUENCE [LARGE SCALE GENOMIC DNA]</scope>
    <source>
        <strain evidence="3">AQ028</strain>
        <tissue evidence="3">Male pupae</tissue>
    </source>
</reference>
<evidence type="ECO:0000313" key="3">
    <source>
        <dbReference type="EMBL" id="KAL0820567.1"/>
    </source>
</evidence>
<sequence length="202" mass="22791">MCACNVEVVKLVGKYLNTPVGPICYNTDKVRNFGYYVVLKIIFICIPDMFMCLILHFQVLTTVLDKQNVEGFASIVLRLASKSGSPMSQEQTLLCYQWLEHIAMYSNQAATNPTFAKNFLQDINKALEKNTFLTGQFLTVADIAAYYVLYSIIERLSVLERESILHVCRWSKHIQAQPRVCASKPPLPLNTLTLSLLAPAVH</sequence>
<evidence type="ECO:0000256" key="1">
    <source>
        <dbReference type="SAM" id="Phobius"/>
    </source>
</evidence>
<organism evidence="3 4">
    <name type="scientific">Loxostege sticticalis</name>
    <name type="common">Beet webworm moth</name>
    <dbReference type="NCBI Taxonomy" id="481309"/>
    <lineage>
        <taxon>Eukaryota</taxon>
        <taxon>Metazoa</taxon>
        <taxon>Ecdysozoa</taxon>
        <taxon>Arthropoda</taxon>
        <taxon>Hexapoda</taxon>
        <taxon>Insecta</taxon>
        <taxon>Pterygota</taxon>
        <taxon>Neoptera</taxon>
        <taxon>Endopterygota</taxon>
        <taxon>Lepidoptera</taxon>
        <taxon>Glossata</taxon>
        <taxon>Ditrysia</taxon>
        <taxon>Pyraloidea</taxon>
        <taxon>Crambidae</taxon>
        <taxon>Pyraustinae</taxon>
        <taxon>Loxostege</taxon>
    </lineage>
</organism>
<keyword evidence="1" id="KW-0472">Membrane</keyword>
<dbReference type="AlphaFoldDB" id="A0ABD0SL55"/>
<dbReference type="Proteomes" id="UP001549921">
    <property type="component" value="Unassembled WGS sequence"/>
</dbReference>
<gene>
    <name evidence="3" type="ORF">ABMA28_006415</name>
</gene>
<dbReference type="PANTHER" id="PTHR44490">
    <property type="entry name" value="EUKARYOTIC TRANSLATION ELONGATION FACTOR 1 EPSILON-1"/>
    <property type="match status" value="1"/>
</dbReference>
<feature type="domain" description="GST C-terminal" evidence="2">
    <location>
        <begin position="62"/>
        <end position="201"/>
    </location>
</feature>
<dbReference type="InterPro" id="IPR042450">
    <property type="entry name" value="EEF1E1"/>
</dbReference>
<dbReference type="Pfam" id="PF21972">
    <property type="entry name" value="Arc1p_N_like"/>
    <property type="match status" value="1"/>
</dbReference>
<dbReference type="PANTHER" id="PTHR44490:SF1">
    <property type="entry name" value="EUKARYOTIC TRANSLATION ELONGATION FACTOR 1 EPSILON-1"/>
    <property type="match status" value="1"/>
</dbReference>
<dbReference type="Gene3D" id="1.20.1050.10">
    <property type="match status" value="1"/>
</dbReference>
<dbReference type="SUPFAM" id="SSF47616">
    <property type="entry name" value="GST C-terminal domain-like"/>
    <property type="match status" value="1"/>
</dbReference>
<dbReference type="InterPro" id="IPR053836">
    <property type="entry name" value="Arc1-like_N"/>
</dbReference>